<accession>A0A0N1N1T3</accession>
<dbReference type="Gene3D" id="3.40.30.10">
    <property type="entry name" value="Glutaredoxin"/>
    <property type="match status" value="1"/>
</dbReference>
<reference evidence="4 5" key="1">
    <citation type="submission" date="2015-07" db="EMBL/GenBank/DDBJ databases">
        <title>Whole genome sequencing of Bosea vaviloviae isolated from cave pool.</title>
        <authorList>
            <person name="Tan N.E.H."/>
            <person name="Lee Y.P."/>
            <person name="Gan H.M."/>
            <person name="Barton H."/>
            <person name="Savka M.A."/>
        </authorList>
    </citation>
    <scope>NUCLEOTIDE SEQUENCE [LARGE SCALE GENOMIC DNA]</scope>
    <source>
        <strain evidence="4 5">SD260</strain>
    </source>
</reference>
<evidence type="ECO:0000313" key="4">
    <source>
        <dbReference type="EMBL" id="KPH79616.1"/>
    </source>
</evidence>
<sequence>MATLYHYPLCPHSRFIRLVLGEFGLEAALVEERVWERRREFLEMNPAGTTPVFREENGLAIPGAGPIAEYLDETRGLALGERRLLPEGPGERVEVRRLLDWFSLKFNEEITGPLVLEKVMKRFMARDDGGGPPEMSAIRAARANVRYHLRYIAWLTAKRNWLAGSKLSYADLAAAAHLSCVDYLGDVPWEEDEAARAWYARIKSRPSFRPLLNDRMPGMAPSAHYDNLDF</sequence>
<evidence type="ECO:0000259" key="2">
    <source>
        <dbReference type="PROSITE" id="PS50404"/>
    </source>
</evidence>
<dbReference type="SFLD" id="SFLDS00019">
    <property type="entry name" value="Glutathione_Transferase_(cytos"/>
    <property type="match status" value="1"/>
</dbReference>
<keyword evidence="5" id="KW-1185">Reference proteome</keyword>
<keyword evidence="4" id="KW-0808">Transferase</keyword>
<name>A0A0N1N1T3_9HYPH</name>
<feature type="domain" description="GST C-terminal" evidence="3">
    <location>
        <begin position="88"/>
        <end position="230"/>
    </location>
</feature>
<dbReference type="PROSITE" id="PS50404">
    <property type="entry name" value="GST_NTER"/>
    <property type="match status" value="1"/>
</dbReference>
<gene>
    <name evidence="4" type="ORF">AE618_17245</name>
</gene>
<dbReference type="RefSeq" id="WP_054210285.1">
    <property type="nucleotide sequence ID" value="NZ_LGSZ01000048.1"/>
</dbReference>
<comment type="caution">
    <text evidence="4">The sequence shown here is derived from an EMBL/GenBank/DDBJ whole genome shotgun (WGS) entry which is preliminary data.</text>
</comment>
<dbReference type="EMBL" id="LGSZ01000048">
    <property type="protein sequence ID" value="KPH79616.1"/>
    <property type="molecule type" value="Genomic_DNA"/>
</dbReference>
<comment type="subunit">
    <text evidence="1">Homodimer.</text>
</comment>
<protein>
    <submittedName>
        <fullName evidence="4">Glutathione S-transferase</fullName>
    </submittedName>
</protein>
<dbReference type="AlphaFoldDB" id="A0A0N1N1T3"/>
<evidence type="ECO:0000256" key="1">
    <source>
        <dbReference type="ARBA" id="ARBA00011738"/>
    </source>
</evidence>
<dbReference type="Pfam" id="PF00043">
    <property type="entry name" value="GST_C"/>
    <property type="match status" value="1"/>
</dbReference>
<dbReference type="InterPro" id="IPR040079">
    <property type="entry name" value="Glutathione_S-Trfase"/>
</dbReference>
<dbReference type="InterPro" id="IPR004045">
    <property type="entry name" value="Glutathione_S-Trfase_N"/>
</dbReference>
<dbReference type="PATRIC" id="fig|1526658.3.peg.200"/>
<proteinExistence type="predicted"/>
<organism evidence="4 5">
    <name type="scientific">Bosea vaviloviae</name>
    <dbReference type="NCBI Taxonomy" id="1526658"/>
    <lineage>
        <taxon>Bacteria</taxon>
        <taxon>Pseudomonadati</taxon>
        <taxon>Pseudomonadota</taxon>
        <taxon>Alphaproteobacteria</taxon>
        <taxon>Hyphomicrobiales</taxon>
        <taxon>Boseaceae</taxon>
        <taxon>Bosea</taxon>
    </lineage>
</organism>
<dbReference type="PROSITE" id="PS50405">
    <property type="entry name" value="GST_CTER"/>
    <property type="match status" value="1"/>
</dbReference>
<dbReference type="GO" id="GO:0006749">
    <property type="term" value="P:glutathione metabolic process"/>
    <property type="evidence" value="ECO:0007669"/>
    <property type="project" value="TreeGrafter"/>
</dbReference>
<evidence type="ECO:0000259" key="3">
    <source>
        <dbReference type="PROSITE" id="PS50405"/>
    </source>
</evidence>
<feature type="domain" description="GST N-terminal" evidence="2">
    <location>
        <begin position="1"/>
        <end position="79"/>
    </location>
</feature>
<dbReference type="CDD" id="cd00299">
    <property type="entry name" value="GST_C_family"/>
    <property type="match status" value="1"/>
</dbReference>
<dbReference type="SUPFAM" id="SSF52833">
    <property type="entry name" value="Thioredoxin-like"/>
    <property type="match status" value="1"/>
</dbReference>
<dbReference type="PANTHER" id="PTHR43969:SF9">
    <property type="entry name" value="GLUTATHIONE S TRANSFERASE D10, ISOFORM A-RELATED"/>
    <property type="match status" value="1"/>
</dbReference>
<dbReference type="PANTHER" id="PTHR43969">
    <property type="entry name" value="GLUTATHIONE S TRANSFERASE D10, ISOFORM A-RELATED"/>
    <property type="match status" value="1"/>
</dbReference>
<dbReference type="OrthoDB" id="9794721at2"/>
<dbReference type="InterPro" id="IPR004046">
    <property type="entry name" value="GST_C"/>
</dbReference>
<dbReference type="Gene3D" id="1.20.1050.10">
    <property type="match status" value="1"/>
</dbReference>
<dbReference type="GO" id="GO:0004364">
    <property type="term" value="F:glutathione transferase activity"/>
    <property type="evidence" value="ECO:0007669"/>
    <property type="project" value="TreeGrafter"/>
</dbReference>
<dbReference type="Proteomes" id="UP000037822">
    <property type="component" value="Unassembled WGS sequence"/>
</dbReference>
<dbReference type="Pfam" id="PF13417">
    <property type="entry name" value="GST_N_3"/>
    <property type="match status" value="1"/>
</dbReference>
<dbReference type="SUPFAM" id="SSF47616">
    <property type="entry name" value="GST C-terminal domain-like"/>
    <property type="match status" value="1"/>
</dbReference>
<dbReference type="InterPro" id="IPR010987">
    <property type="entry name" value="Glutathione-S-Trfase_C-like"/>
</dbReference>
<dbReference type="CDD" id="cd00570">
    <property type="entry name" value="GST_N_family"/>
    <property type="match status" value="1"/>
</dbReference>
<evidence type="ECO:0000313" key="5">
    <source>
        <dbReference type="Proteomes" id="UP000037822"/>
    </source>
</evidence>
<dbReference type="InterPro" id="IPR036249">
    <property type="entry name" value="Thioredoxin-like_sf"/>
</dbReference>
<dbReference type="InterPro" id="IPR036282">
    <property type="entry name" value="Glutathione-S-Trfase_C_sf"/>
</dbReference>